<dbReference type="SMART" id="SM00338">
    <property type="entry name" value="BRLZ"/>
    <property type="match status" value="1"/>
</dbReference>
<keyword evidence="1" id="KW-0285">Flavoprotein</keyword>
<dbReference type="Pfam" id="PF07716">
    <property type="entry name" value="bZIP_2"/>
    <property type="match status" value="1"/>
</dbReference>
<dbReference type="CDD" id="cd14809">
    <property type="entry name" value="bZIP_AUREO-like"/>
    <property type="match status" value="1"/>
</dbReference>
<dbReference type="InterPro" id="IPR000014">
    <property type="entry name" value="PAS"/>
</dbReference>
<dbReference type="CDD" id="cd00130">
    <property type="entry name" value="PAS"/>
    <property type="match status" value="1"/>
</dbReference>
<dbReference type="GO" id="GO:0003700">
    <property type="term" value="F:DNA-binding transcription factor activity"/>
    <property type="evidence" value="ECO:0007669"/>
    <property type="project" value="InterPro"/>
</dbReference>
<feature type="region of interest" description="Disordered" evidence="4">
    <location>
        <begin position="523"/>
        <end position="545"/>
    </location>
</feature>
<keyword evidence="2" id="KW-0288">FMN</keyword>
<feature type="compositionally biased region" description="Basic and acidic residues" evidence="4">
    <location>
        <begin position="198"/>
        <end position="208"/>
    </location>
</feature>
<dbReference type="EMBL" id="HBIJ01019898">
    <property type="protein sequence ID" value="CAE0372250.1"/>
    <property type="molecule type" value="Transcribed_RNA"/>
</dbReference>
<gene>
    <name evidence="6" type="ORF">ALAG00032_LOCUS13033</name>
</gene>
<dbReference type="NCBIfam" id="TIGR00229">
    <property type="entry name" value="sensory_box"/>
    <property type="match status" value="1"/>
</dbReference>
<evidence type="ECO:0000256" key="1">
    <source>
        <dbReference type="ARBA" id="ARBA00022630"/>
    </source>
</evidence>
<dbReference type="SUPFAM" id="SSF57959">
    <property type="entry name" value="Leucine zipper domain"/>
    <property type="match status" value="1"/>
</dbReference>
<evidence type="ECO:0000256" key="4">
    <source>
        <dbReference type="SAM" id="MobiDB-lite"/>
    </source>
</evidence>
<evidence type="ECO:0000313" key="6">
    <source>
        <dbReference type="EMBL" id="CAE0372250.1"/>
    </source>
</evidence>
<dbReference type="InterPro" id="IPR035965">
    <property type="entry name" value="PAS-like_dom_sf"/>
</dbReference>
<dbReference type="GO" id="GO:0005634">
    <property type="term" value="C:nucleus"/>
    <property type="evidence" value="ECO:0007669"/>
    <property type="project" value="TreeGrafter"/>
</dbReference>
<evidence type="ECO:0000259" key="5">
    <source>
        <dbReference type="PROSITE" id="PS50217"/>
    </source>
</evidence>
<organism evidence="6">
    <name type="scientific">Aureoumbra lagunensis</name>
    <dbReference type="NCBI Taxonomy" id="44058"/>
    <lineage>
        <taxon>Eukaryota</taxon>
        <taxon>Sar</taxon>
        <taxon>Stramenopiles</taxon>
        <taxon>Ochrophyta</taxon>
        <taxon>Pelagophyceae</taxon>
        <taxon>Pelagomonadales</taxon>
        <taxon>Aureoumbra</taxon>
    </lineage>
</organism>
<name>A0A7S3K1S0_9STRA</name>
<feature type="domain" description="BZIP" evidence="5">
    <location>
        <begin position="239"/>
        <end position="283"/>
    </location>
</feature>
<feature type="compositionally biased region" description="Low complexity" evidence="4">
    <location>
        <begin position="217"/>
        <end position="233"/>
    </location>
</feature>
<evidence type="ECO:0000256" key="2">
    <source>
        <dbReference type="ARBA" id="ARBA00022643"/>
    </source>
</evidence>
<dbReference type="Gene3D" id="1.20.5.170">
    <property type="match status" value="1"/>
</dbReference>
<accession>A0A7S3K1S0</accession>
<dbReference type="Gene3D" id="3.30.450.20">
    <property type="entry name" value="PAS domain"/>
    <property type="match status" value="1"/>
</dbReference>
<dbReference type="AlphaFoldDB" id="A0A7S3K1S0"/>
<proteinExistence type="predicted"/>
<dbReference type="SUPFAM" id="SSF55785">
    <property type="entry name" value="PYP-like sensor domain (PAS domain)"/>
    <property type="match status" value="1"/>
</dbReference>
<dbReference type="PROSITE" id="PS50217">
    <property type="entry name" value="BZIP"/>
    <property type="match status" value="1"/>
</dbReference>
<sequence>MFLPSSYDATNEGKSLCGLPMTVLQEYLMDGLDGFGDDLVDDPLYGTNDIAGIFDEPFEPLYHRQNSISNEPLEKRVKTENASMMLSKEIDSKNVHSIQQQRAALLQEQNHLQQQQHQQQMMNMTTIQTHQLMPGVVQSNHSKLLDTDQYNRHASSISTDLIQEIPILASAEPPTSLNYTEEFTHSPSDQVFAPSHHNAKEASTKKECSTSTTNYNQTMSTVPTSSVQTTSGSRPTKSQEQIDRRRDRNRILARRTRLRKKFFFESLQQQVAELEKENAQLKEIMRTHPLLANEQSLLECDTDQSKINVPPKSVITNERNEATELLTKSDFALMRLVQGAQKSFCITDPSLEDNPIVYASSVFLEQTGYTLDQVVGRNCRFLQGPLTDASTVEKLRDHISRGEDIGVTILNYKKDGTTFWNQLFVAALRDINERIVNFVGIQAPVPGPEPQQNQIISGGGMKHPAEQENYHINNTNSMIPSNSLHDERSSVSRTISTIKQEQSHPISSHIDVLNDLIQKQPLHRAASQYSHSTAPTEDANGLHST</sequence>
<protein>
    <recommendedName>
        <fullName evidence="5">BZIP domain-containing protein</fullName>
    </recommendedName>
</protein>
<feature type="region of interest" description="Disordered" evidence="4">
    <location>
        <begin position="187"/>
        <end position="247"/>
    </location>
</feature>
<keyword evidence="3" id="KW-0157">Chromophore</keyword>
<dbReference type="Pfam" id="PF13426">
    <property type="entry name" value="PAS_9"/>
    <property type="match status" value="1"/>
</dbReference>
<dbReference type="PANTHER" id="PTHR47429">
    <property type="entry name" value="PROTEIN TWIN LOV 1"/>
    <property type="match status" value="1"/>
</dbReference>
<dbReference type="InterPro" id="IPR046347">
    <property type="entry name" value="bZIP_sf"/>
</dbReference>
<evidence type="ECO:0000256" key="3">
    <source>
        <dbReference type="ARBA" id="ARBA00022991"/>
    </source>
</evidence>
<dbReference type="InterPro" id="IPR004827">
    <property type="entry name" value="bZIP"/>
</dbReference>
<reference evidence="6" key="1">
    <citation type="submission" date="2021-01" db="EMBL/GenBank/DDBJ databases">
        <authorList>
            <person name="Corre E."/>
            <person name="Pelletier E."/>
            <person name="Niang G."/>
            <person name="Scheremetjew M."/>
            <person name="Finn R."/>
            <person name="Kale V."/>
            <person name="Holt S."/>
            <person name="Cochrane G."/>
            <person name="Meng A."/>
            <person name="Brown T."/>
            <person name="Cohen L."/>
        </authorList>
    </citation>
    <scope>NUCLEOTIDE SEQUENCE</scope>
    <source>
        <strain evidence="6">CCMP1510</strain>
    </source>
</reference>
<dbReference type="PANTHER" id="PTHR47429:SF2">
    <property type="entry name" value="PROTEIN TWIN LOV 1"/>
    <property type="match status" value="1"/>
</dbReference>